<dbReference type="PROSITE" id="PS51740">
    <property type="entry name" value="SPOVT_ABRB"/>
    <property type="match status" value="1"/>
</dbReference>
<reference evidence="3 4" key="1">
    <citation type="submission" date="2024-08" db="EMBL/GenBank/DDBJ databases">
        <title>Whole-genome sequencing of halo(alkali)philic microorganisms from hypersaline lakes.</title>
        <authorList>
            <person name="Sorokin D.Y."/>
            <person name="Merkel A.Y."/>
            <person name="Messina E."/>
            <person name="Yakimov M."/>
        </authorList>
    </citation>
    <scope>NUCLEOTIDE SEQUENCE [LARGE SCALE GENOMIC DNA]</scope>
    <source>
        <strain evidence="3 4">Cl-TMA</strain>
    </source>
</reference>
<evidence type="ECO:0000256" key="1">
    <source>
        <dbReference type="PROSITE-ProRule" id="PRU01076"/>
    </source>
</evidence>
<dbReference type="RefSeq" id="WP_373655226.1">
    <property type="nucleotide sequence ID" value="NZ_JBGUAW010000004.1"/>
</dbReference>
<dbReference type="InterPro" id="IPR037914">
    <property type="entry name" value="SpoVT-AbrB_sf"/>
</dbReference>
<evidence type="ECO:0000313" key="4">
    <source>
        <dbReference type="Proteomes" id="UP001575181"/>
    </source>
</evidence>
<dbReference type="NCBIfam" id="TIGR01439">
    <property type="entry name" value="lp_hng_hel_AbrB"/>
    <property type="match status" value="1"/>
</dbReference>
<name>A0ABV4TV47_9GAMM</name>
<dbReference type="EMBL" id="JBGUAW010000004">
    <property type="protein sequence ID" value="MFA9460440.1"/>
    <property type="molecule type" value="Genomic_DNA"/>
</dbReference>
<dbReference type="SUPFAM" id="SSF89447">
    <property type="entry name" value="AbrB/MazE/MraZ-like"/>
    <property type="match status" value="1"/>
</dbReference>
<protein>
    <submittedName>
        <fullName evidence="3">AbrB/MazE/SpoVT family DNA-binding domain-containing protein</fullName>
    </submittedName>
</protein>
<keyword evidence="4" id="KW-1185">Reference proteome</keyword>
<keyword evidence="1 3" id="KW-0238">DNA-binding</keyword>
<dbReference type="GO" id="GO:0003677">
    <property type="term" value="F:DNA binding"/>
    <property type="evidence" value="ECO:0007669"/>
    <property type="project" value="UniProtKB-KW"/>
</dbReference>
<evidence type="ECO:0000259" key="2">
    <source>
        <dbReference type="PROSITE" id="PS51740"/>
    </source>
</evidence>
<dbReference type="InterPro" id="IPR007159">
    <property type="entry name" value="SpoVT-AbrB_dom"/>
</dbReference>
<dbReference type="SMART" id="SM00966">
    <property type="entry name" value="SpoVT_AbrB"/>
    <property type="match status" value="1"/>
</dbReference>
<accession>A0ABV4TV47</accession>
<comment type="caution">
    <text evidence="3">The sequence shown here is derived from an EMBL/GenBank/DDBJ whole genome shotgun (WGS) entry which is preliminary data.</text>
</comment>
<organism evidence="3 4">
    <name type="scientific">Thiohalorhabdus methylotrophus</name>
    <dbReference type="NCBI Taxonomy" id="3242694"/>
    <lineage>
        <taxon>Bacteria</taxon>
        <taxon>Pseudomonadati</taxon>
        <taxon>Pseudomonadota</taxon>
        <taxon>Gammaproteobacteria</taxon>
        <taxon>Thiohalorhabdales</taxon>
        <taxon>Thiohalorhabdaceae</taxon>
        <taxon>Thiohalorhabdus</taxon>
    </lineage>
</organism>
<gene>
    <name evidence="3" type="ORF">ACERLL_06310</name>
</gene>
<dbReference type="Pfam" id="PF04014">
    <property type="entry name" value="MazE_antitoxin"/>
    <property type="match status" value="1"/>
</dbReference>
<dbReference type="Proteomes" id="UP001575181">
    <property type="component" value="Unassembled WGS sequence"/>
</dbReference>
<proteinExistence type="predicted"/>
<dbReference type="Gene3D" id="2.10.260.10">
    <property type="match status" value="1"/>
</dbReference>
<sequence length="78" mass="8614">MDAIISSKGQITLPKVLRDQLHLTTGDRVTFLMEEDGSIRLIPKQVSIKDLKGSLPKPERPVSIEEMERAIEQGGSGQ</sequence>
<evidence type="ECO:0000313" key="3">
    <source>
        <dbReference type="EMBL" id="MFA9460440.1"/>
    </source>
</evidence>
<feature type="domain" description="SpoVT-AbrB" evidence="2">
    <location>
        <begin position="1"/>
        <end position="46"/>
    </location>
</feature>